<dbReference type="EC" id="2.4.-.-" evidence="10"/>
<feature type="transmembrane region" description="Helical" evidence="8">
    <location>
        <begin position="326"/>
        <end position="348"/>
    </location>
</feature>
<feature type="transmembrane region" description="Helical" evidence="8">
    <location>
        <begin position="113"/>
        <end position="131"/>
    </location>
</feature>
<evidence type="ECO:0000256" key="6">
    <source>
        <dbReference type="ARBA" id="ARBA00022989"/>
    </source>
</evidence>
<feature type="transmembrane region" description="Helical" evidence="8">
    <location>
        <begin position="380"/>
        <end position="398"/>
    </location>
</feature>
<evidence type="ECO:0000256" key="8">
    <source>
        <dbReference type="SAM" id="Phobius"/>
    </source>
</evidence>
<keyword evidence="6 8" id="KW-1133">Transmembrane helix</keyword>
<dbReference type="GO" id="GO:0005886">
    <property type="term" value="C:plasma membrane"/>
    <property type="evidence" value="ECO:0007669"/>
    <property type="project" value="UniProtKB-SubCell"/>
</dbReference>
<dbReference type="Proteomes" id="UP001328733">
    <property type="component" value="Unassembled WGS sequence"/>
</dbReference>
<name>A0AAW9QY00_9CHRO</name>
<evidence type="ECO:0000313" key="10">
    <source>
        <dbReference type="EMBL" id="MEG3438396.1"/>
    </source>
</evidence>
<dbReference type="PANTHER" id="PTHR33908:SF11">
    <property type="entry name" value="MEMBRANE PROTEIN"/>
    <property type="match status" value="1"/>
</dbReference>
<evidence type="ECO:0000256" key="4">
    <source>
        <dbReference type="ARBA" id="ARBA00022679"/>
    </source>
</evidence>
<keyword evidence="3 10" id="KW-0328">Glycosyltransferase</keyword>
<evidence type="ECO:0000256" key="1">
    <source>
        <dbReference type="ARBA" id="ARBA00004651"/>
    </source>
</evidence>
<proteinExistence type="predicted"/>
<feature type="transmembrane region" description="Helical" evidence="8">
    <location>
        <begin position="302"/>
        <end position="319"/>
    </location>
</feature>
<evidence type="ECO:0000256" key="3">
    <source>
        <dbReference type="ARBA" id="ARBA00022676"/>
    </source>
</evidence>
<feature type="transmembrane region" description="Helical" evidence="8">
    <location>
        <begin position="242"/>
        <end position="259"/>
    </location>
</feature>
<reference evidence="10 11" key="1">
    <citation type="submission" date="2024-01" db="EMBL/GenBank/DDBJ databases">
        <title>Genomic insights into the taxonomy and metabolism of the cyanobacterium Pannus brasiliensis CCIBt3594.</title>
        <authorList>
            <person name="Machado M."/>
            <person name="Botero N.B."/>
            <person name="Andreote A.P.D."/>
            <person name="Feitosa A.M.T."/>
            <person name="Popin R."/>
            <person name="Sivonen K."/>
            <person name="Fiore M.F."/>
        </authorList>
    </citation>
    <scope>NUCLEOTIDE SEQUENCE [LARGE SCALE GENOMIC DNA]</scope>
    <source>
        <strain evidence="10 11">CCIBt3594</strain>
    </source>
</reference>
<dbReference type="PANTHER" id="PTHR33908">
    <property type="entry name" value="MANNOSYLTRANSFERASE YKCB-RELATED"/>
    <property type="match status" value="1"/>
</dbReference>
<dbReference type="GO" id="GO:0009103">
    <property type="term" value="P:lipopolysaccharide biosynthetic process"/>
    <property type="evidence" value="ECO:0007669"/>
    <property type="project" value="UniProtKB-ARBA"/>
</dbReference>
<evidence type="ECO:0000256" key="7">
    <source>
        <dbReference type="ARBA" id="ARBA00023136"/>
    </source>
</evidence>
<feature type="transmembrane region" description="Helical" evidence="8">
    <location>
        <begin position="197"/>
        <end position="222"/>
    </location>
</feature>
<dbReference type="Pfam" id="PF13231">
    <property type="entry name" value="PMT_2"/>
    <property type="match status" value="1"/>
</dbReference>
<dbReference type="RefSeq" id="WP_332865877.1">
    <property type="nucleotide sequence ID" value="NZ_JBAFSM010000028.1"/>
</dbReference>
<gene>
    <name evidence="10" type="ORF">V0288_14795</name>
</gene>
<accession>A0AAW9QY00</accession>
<dbReference type="InterPro" id="IPR050297">
    <property type="entry name" value="LipidA_mod_glycosyltrf_83"/>
</dbReference>
<comment type="subcellular location">
    <subcellularLocation>
        <location evidence="1">Cell membrane</location>
        <topology evidence="1">Multi-pass membrane protein</topology>
    </subcellularLocation>
</comment>
<dbReference type="InterPro" id="IPR038731">
    <property type="entry name" value="RgtA/B/C-like"/>
</dbReference>
<comment type="caution">
    <text evidence="10">The sequence shown here is derived from an EMBL/GenBank/DDBJ whole genome shotgun (WGS) entry which is preliminary data.</text>
</comment>
<feature type="domain" description="Glycosyltransferase RgtA/B/C/D-like" evidence="9">
    <location>
        <begin position="95"/>
        <end position="244"/>
    </location>
</feature>
<feature type="transmembrane region" description="Helical" evidence="8">
    <location>
        <begin position="12"/>
        <end position="34"/>
    </location>
</feature>
<evidence type="ECO:0000259" key="9">
    <source>
        <dbReference type="Pfam" id="PF13231"/>
    </source>
</evidence>
<keyword evidence="2" id="KW-1003">Cell membrane</keyword>
<evidence type="ECO:0000256" key="5">
    <source>
        <dbReference type="ARBA" id="ARBA00022692"/>
    </source>
</evidence>
<keyword evidence="4 10" id="KW-0808">Transferase</keyword>
<keyword evidence="11" id="KW-1185">Reference proteome</keyword>
<feature type="transmembrane region" description="Helical" evidence="8">
    <location>
        <begin position="354"/>
        <end position="373"/>
    </location>
</feature>
<evidence type="ECO:0000313" key="11">
    <source>
        <dbReference type="Proteomes" id="UP001328733"/>
    </source>
</evidence>
<dbReference type="AlphaFoldDB" id="A0AAW9QY00"/>
<sequence length="507" mass="58949">MFTSRKTLVRCGLIFFIAVNILYFLYAAYFQYVWHDEVFVLLHLSGHTIDELTAVLFDGRIKSIGELKQFQGINLDRGFPDTLYSVYSGPNYDLPLYYSLLWILARIFGNSDLVLRGFSVLIWFGLLWAVYRLSFQLFKNQKIALLTAFLVFISPRFTGYALGIWEYGLYAFIATLSSFLFLKALESSHSREYRDWLLYGLSIVAGLYTHVFFIFIFLFHILYFFSNRDRFSELAKKYSSRIWLGSFLIYSIWLTRIFYRRVSVFSWSKGRWPWEKLIDRWITTFAGFFPDIPFIPTGVASFTNYALVSLILFSLFYLARKTDRKISSFALLLTGIPFLGLLILDIVLDFRYTVVGRFYLPSFIGISLAIAFLLSEGLQYYRIITSIALVLLTIFGLISRVPNPPEGNRFLGYGSNLPNAYPIINRSHKPLIIAESWLDGLPLIQVTDPNTEYLFWKPSIKISLPTLQTRFSDIFILTPSEKLKQEIERSDGRLKPTENTALWRVEK</sequence>
<dbReference type="GO" id="GO:0016763">
    <property type="term" value="F:pentosyltransferase activity"/>
    <property type="evidence" value="ECO:0007669"/>
    <property type="project" value="TreeGrafter"/>
</dbReference>
<feature type="transmembrane region" description="Helical" evidence="8">
    <location>
        <begin position="167"/>
        <end position="185"/>
    </location>
</feature>
<keyword evidence="7 8" id="KW-0472">Membrane</keyword>
<keyword evidence="5 8" id="KW-0812">Transmembrane</keyword>
<dbReference type="EMBL" id="JBAFSM010000028">
    <property type="protein sequence ID" value="MEG3438396.1"/>
    <property type="molecule type" value="Genomic_DNA"/>
</dbReference>
<protein>
    <submittedName>
        <fullName evidence="10">Glycosyltransferase family 39 protein</fullName>
        <ecNumber evidence="10">2.4.-.-</ecNumber>
    </submittedName>
</protein>
<evidence type="ECO:0000256" key="2">
    <source>
        <dbReference type="ARBA" id="ARBA00022475"/>
    </source>
</evidence>
<organism evidence="10 11">
    <name type="scientific">Pannus brasiliensis CCIBt3594</name>
    <dbReference type="NCBI Taxonomy" id="1427578"/>
    <lineage>
        <taxon>Bacteria</taxon>
        <taxon>Bacillati</taxon>
        <taxon>Cyanobacteriota</taxon>
        <taxon>Cyanophyceae</taxon>
        <taxon>Oscillatoriophycideae</taxon>
        <taxon>Chroococcales</taxon>
        <taxon>Microcystaceae</taxon>
        <taxon>Pannus</taxon>
    </lineage>
</organism>